<dbReference type="InterPro" id="IPR000276">
    <property type="entry name" value="GPCR_Rhodpsn"/>
</dbReference>
<protein>
    <recommendedName>
        <fullName evidence="6">G-protein coupled receptors family 1 profile domain-containing protein</fullName>
    </recommendedName>
</protein>
<reference evidence="7" key="1">
    <citation type="thesis" date="2020" institute="ProQuest LLC" country="789 East Eisenhower Parkway, Ann Arbor, MI, USA">
        <title>Comparative Genomics and Chromosome Evolution.</title>
        <authorList>
            <person name="Mudd A.B."/>
        </authorList>
    </citation>
    <scope>NUCLEOTIDE SEQUENCE</scope>
    <source>
        <strain evidence="7">1538</strain>
        <tissue evidence="7">Blood</tissue>
    </source>
</reference>
<dbReference type="PRINTS" id="PR00237">
    <property type="entry name" value="GPCRRHODOPSN"/>
</dbReference>
<dbReference type="InterPro" id="IPR052676">
    <property type="entry name" value="Zinc-sensing_GPCR"/>
</dbReference>
<feature type="transmembrane region" description="Helical" evidence="5">
    <location>
        <begin position="20"/>
        <end position="41"/>
    </location>
</feature>
<sequence>MPPVTAAPESPVRLSNCAKSLVSLVYILLLLAGILGNTLVIRVVQGIRGGRGVQTSLSHHMCSLASCDILQLEIGIPAELYGSIWSPLPWPLGAIGCSGFYYLWEVLCYSAIFNVLSLSCERHRATCQPLSLHVRQSSRLRLRLCLLWLASFLAGLPMLFSIGLETIIVNTIQEKPFEVQVCTPLHQWMGLFTSSVCISFLTYLGVLMVVGVTCWRMSRALQGNTNLEITSPNGSIQQLACFSGGHTAVRRQNAKLLGWIVGVLAVCWLPFQARRLMTILRSKDQWTESYYRSYITLQPITNCFFYLSACLTPLLYNLTSRNFRRCFLHSISPCKKRLSLQSESWEAQNRYQGIRLSELGQETTDL</sequence>
<gene>
    <name evidence="7" type="ORF">GDO54_013412</name>
</gene>
<dbReference type="InterPro" id="IPR017452">
    <property type="entry name" value="GPCR_Rhodpsn_7TM"/>
</dbReference>
<comment type="subcellular location">
    <subcellularLocation>
        <location evidence="1">Membrane</location>
    </subcellularLocation>
</comment>
<keyword evidence="3 5" id="KW-1133">Transmembrane helix</keyword>
<dbReference type="GO" id="GO:0016020">
    <property type="term" value="C:membrane"/>
    <property type="evidence" value="ECO:0007669"/>
    <property type="project" value="UniProtKB-SubCell"/>
</dbReference>
<dbReference type="Gene3D" id="1.20.1070.10">
    <property type="entry name" value="Rhodopsin 7-helix transmembrane proteins"/>
    <property type="match status" value="1"/>
</dbReference>
<dbReference type="PROSITE" id="PS50262">
    <property type="entry name" value="G_PROTEIN_RECEP_F1_2"/>
    <property type="match status" value="1"/>
</dbReference>
<evidence type="ECO:0000256" key="4">
    <source>
        <dbReference type="ARBA" id="ARBA00023136"/>
    </source>
</evidence>
<proteinExistence type="predicted"/>
<keyword evidence="8" id="KW-1185">Reference proteome</keyword>
<evidence type="ECO:0000313" key="7">
    <source>
        <dbReference type="EMBL" id="DBA22381.1"/>
    </source>
</evidence>
<feature type="transmembrane region" description="Helical" evidence="5">
    <location>
        <begin position="256"/>
        <end position="273"/>
    </location>
</feature>
<evidence type="ECO:0000259" key="6">
    <source>
        <dbReference type="PROSITE" id="PS50262"/>
    </source>
</evidence>
<dbReference type="SUPFAM" id="SSF81321">
    <property type="entry name" value="Family A G protein-coupled receptor-like"/>
    <property type="match status" value="1"/>
</dbReference>
<evidence type="ECO:0000256" key="5">
    <source>
        <dbReference type="SAM" id="Phobius"/>
    </source>
</evidence>
<accession>A0AAV2ZV69</accession>
<dbReference type="Pfam" id="PF00001">
    <property type="entry name" value="7tm_1"/>
    <property type="match status" value="1"/>
</dbReference>
<dbReference type="GO" id="GO:0004930">
    <property type="term" value="F:G protein-coupled receptor activity"/>
    <property type="evidence" value="ECO:0007669"/>
    <property type="project" value="InterPro"/>
</dbReference>
<keyword evidence="4 5" id="KW-0472">Membrane</keyword>
<feature type="domain" description="G-protein coupled receptors family 1 profile" evidence="6">
    <location>
        <begin position="36"/>
        <end position="316"/>
    </location>
</feature>
<feature type="transmembrane region" description="Helical" evidence="5">
    <location>
        <begin position="145"/>
        <end position="168"/>
    </location>
</feature>
<feature type="transmembrane region" description="Helical" evidence="5">
    <location>
        <begin position="188"/>
        <end position="212"/>
    </location>
</feature>
<comment type="caution">
    <text evidence="7">The sequence shown here is derived from an EMBL/GenBank/DDBJ whole genome shotgun (WGS) entry which is preliminary data.</text>
</comment>
<dbReference type="PANTHER" id="PTHR46752:SF1">
    <property type="entry name" value="G-PROTEIN COUPLED RECEPTOR 39"/>
    <property type="match status" value="1"/>
</dbReference>
<evidence type="ECO:0000256" key="1">
    <source>
        <dbReference type="ARBA" id="ARBA00004370"/>
    </source>
</evidence>
<organism evidence="7 8">
    <name type="scientific">Pyxicephalus adspersus</name>
    <name type="common">African bullfrog</name>
    <dbReference type="NCBI Taxonomy" id="30357"/>
    <lineage>
        <taxon>Eukaryota</taxon>
        <taxon>Metazoa</taxon>
        <taxon>Chordata</taxon>
        <taxon>Craniata</taxon>
        <taxon>Vertebrata</taxon>
        <taxon>Euteleostomi</taxon>
        <taxon>Amphibia</taxon>
        <taxon>Batrachia</taxon>
        <taxon>Anura</taxon>
        <taxon>Neobatrachia</taxon>
        <taxon>Ranoidea</taxon>
        <taxon>Pyxicephalidae</taxon>
        <taxon>Pyxicephalinae</taxon>
        <taxon>Pyxicephalus</taxon>
    </lineage>
</organism>
<dbReference type="EMBL" id="DYDO01000006">
    <property type="protein sequence ID" value="DBA22381.1"/>
    <property type="molecule type" value="Genomic_DNA"/>
</dbReference>
<feature type="transmembrane region" description="Helical" evidence="5">
    <location>
        <begin position="293"/>
        <end position="316"/>
    </location>
</feature>
<evidence type="ECO:0000256" key="3">
    <source>
        <dbReference type="ARBA" id="ARBA00022989"/>
    </source>
</evidence>
<dbReference type="AlphaFoldDB" id="A0AAV2ZV69"/>
<dbReference type="Proteomes" id="UP001181693">
    <property type="component" value="Unassembled WGS sequence"/>
</dbReference>
<name>A0AAV2ZV69_PYXAD</name>
<dbReference type="PANTHER" id="PTHR46752">
    <property type="entry name" value="G-PROTEIN COUPLED RECEPTOR 39"/>
    <property type="match status" value="1"/>
</dbReference>
<evidence type="ECO:0000313" key="8">
    <source>
        <dbReference type="Proteomes" id="UP001181693"/>
    </source>
</evidence>
<keyword evidence="2 5" id="KW-0812">Transmembrane</keyword>
<evidence type="ECO:0000256" key="2">
    <source>
        <dbReference type="ARBA" id="ARBA00022692"/>
    </source>
</evidence>